<keyword evidence="3" id="KW-1185">Reference proteome</keyword>
<dbReference type="Proteomes" id="UP000576792">
    <property type="component" value="Unassembled WGS sequence"/>
</dbReference>
<protein>
    <submittedName>
        <fullName evidence="2">Uncharacterized protein</fullName>
    </submittedName>
</protein>
<reference evidence="2 3" key="1">
    <citation type="submission" date="2020-03" db="EMBL/GenBank/DDBJ databases">
        <title>Sequencing the genomes of 1000 actinobacteria strains.</title>
        <authorList>
            <person name="Klenk H.-P."/>
        </authorList>
    </citation>
    <scope>NUCLEOTIDE SEQUENCE [LARGE SCALE GENOMIC DNA]</scope>
    <source>
        <strain evidence="2 3">DSM 18964</strain>
    </source>
</reference>
<name>A0A846RXI0_9MICO</name>
<dbReference type="EMBL" id="JAATJN010000001">
    <property type="protein sequence ID" value="NJC55810.1"/>
    <property type="molecule type" value="Genomic_DNA"/>
</dbReference>
<proteinExistence type="predicted"/>
<sequence length="264" mass="28002">MSDATRPEPRPQGRWFAVDVRRIMRLPDRLKPLWPHELMPHADDVGPAPTVDESADGASAGPKASAGDTAAGEGPGAGTAIGETLMLEESTGTESTRGLDVLTAWLTGFAAELDLTRSRMTIVVSSGEETAHLEVCLGDDIASAILVLRGVGFEEFEGYELLRRLRPQDLAEAVEELCSLIENDCVLTLSCLNEVGAAGLEFLHRVDGTWVRPTLERDGDTITVGAGQDLGSGAVATLLAATLTRLWTTATQPTRRSATNGGQP</sequence>
<comment type="caution">
    <text evidence="2">The sequence shown here is derived from an EMBL/GenBank/DDBJ whole genome shotgun (WGS) entry which is preliminary data.</text>
</comment>
<gene>
    <name evidence="2" type="ORF">BKA07_000845</name>
</gene>
<evidence type="ECO:0000313" key="2">
    <source>
        <dbReference type="EMBL" id="NJC55810.1"/>
    </source>
</evidence>
<dbReference type="AlphaFoldDB" id="A0A846RXI0"/>
<feature type="region of interest" description="Disordered" evidence="1">
    <location>
        <begin position="41"/>
        <end position="79"/>
    </location>
</feature>
<organism evidence="2 3">
    <name type="scientific">Brevibacterium marinum</name>
    <dbReference type="NCBI Taxonomy" id="418643"/>
    <lineage>
        <taxon>Bacteria</taxon>
        <taxon>Bacillati</taxon>
        <taxon>Actinomycetota</taxon>
        <taxon>Actinomycetes</taxon>
        <taxon>Micrococcales</taxon>
        <taxon>Brevibacteriaceae</taxon>
        <taxon>Brevibacterium</taxon>
    </lineage>
</organism>
<accession>A0A846RXI0</accession>
<dbReference type="RefSeq" id="WP_167949780.1">
    <property type="nucleotide sequence ID" value="NZ_BAAAPQ010000026.1"/>
</dbReference>
<evidence type="ECO:0000313" key="3">
    <source>
        <dbReference type="Proteomes" id="UP000576792"/>
    </source>
</evidence>
<evidence type="ECO:0000256" key="1">
    <source>
        <dbReference type="SAM" id="MobiDB-lite"/>
    </source>
</evidence>